<gene>
    <name evidence="8" type="ORF">EYB31_22815</name>
</gene>
<keyword evidence="1" id="KW-1003">Cell membrane</keyword>
<comment type="caution">
    <text evidence="8">The sequence shown here is derived from an EMBL/GenBank/DDBJ whole genome shotgun (WGS) entry which is preliminary data.</text>
</comment>
<dbReference type="Proteomes" id="UP000293142">
    <property type="component" value="Unassembled WGS sequence"/>
</dbReference>
<accession>A0A4Q9DKE9</accession>
<evidence type="ECO:0000256" key="5">
    <source>
        <dbReference type="ARBA" id="ARBA00023288"/>
    </source>
</evidence>
<dbReference type="OrthoDB" id="9787283at2"/>
<dbReference type="PANTHER" id="PTHR43649:SF33">
    <property type="entry name" value="POLYGALACTURONAN_RHAMNOGALACTURONAN-BINDING PROTEIN YTCQ"/>
    <property type="match status" value="1"/>
</dbReference>
<proteinExistence type="predicted"/>
<evidence type="ECO:0008006" key="10">
    <source>
        <dbReference type="Google" id="ProtNLM"/>
    </source>
</evidence>
<keyword evidence="2 7" id="KW-0732">Signal</keyword>
<dbReference type="InterPro" id="IPR050490">
    <property type="entry name" value="Bact_solute-bd_prot1"/>
</dbReference>
<dbReference type="Pfam" id="PF13416">
    <property type="entry name" value="SBP_bac_8"/>
    <property type="match status" value="1"/>
</dbReference>
<dbReference type="RefSeq" id="WP_131015742.1">
    <property type="nucleotide sequence ID" value="NZ_SIRE01000017.1"/>
</dbReference>
<dbReference type="Gene3D" id="3.40.190.10">
    <property type="entry name" value="Periplasmic binding protein-like II"/>
    <property type="match status" value="2"/>
</dbReference>
<feature type="signal peptide" evidence="7">
    <location>
        <begin position="1"/>
        <end position="23"/>
    </location>
</feature>
<reference evidence="8 9" key="1">
    <citation type="submission" date="2019-02" db="EMBL/GenBank/DDBJ databases">
        <title>Paenibacillus sp. nov., isolated from surface-sterilized tissue of Thalictrum simplex L.</title>
        <authorList>
            <person name="Tuo L."/>
        </authorList>
    </citation>
    <scope>NUCLEOTIDE SEQUENCE [LARGE SCALE GENOMIC DNA]</scope>
    <source>
        <strain evidence="8 9">N2SHLJ1</strain>
    </source>
</reference>
<protein>
    <recommendedName>
        <fullName evidence="10">Extracellular solute-binding protein</fullName>
    </recommendedName>
</protein>
<dbReference type="PANTHER" id="PTHR43649">
    <property type="entry name" value="ARABINOSE-BINDING PROTEIN-RELATED"/>
    <property type="match status" value="1"/>
</dbReference>
<evidence type="ECO:0000256" key="4">
    <source>
        <dbReference type="ARBA" id="ARBA00023139"/>
    </source>
</evidence>
<evidence type="ECO:0000313" key="8">
    <source>
        <dbReference type="EMBL" id="TBL75253.1"/>
    </source>
</evidence>
<keyword evidence="9" id="KW-1185">Reference proteome</keyword>
<name>A0A4Q9DKE9_9BACL</name>
<evidence type="ECO:0000256" key="1">
    <source>
        <dbReference type="ARBA" id="ARBA00022475"/>
    </source>
</evidence>
<dbReference type="PROSITE" id="PS51257">
    <property type="entry name" value="PROKAR_LIPOPROTEIN"/>
    <property type="match status" value="1"/>
</dbReference>
<evidence type="ECO:0000313" key="9">
    <source>
        <dbReference type="Proteomes" id="UP000293142"/>
    </source>
</evidence>
<feature type="compositionally biased region" description="Basic and acidic residues" evidence="6">
    <location>
        <begin position="43"/>
        <end position="54"/>
    </location>
</feature>
<keyword evidence="5" id="KW-0449">Lipoprotein</keyword>
<organism evidence="8 9">
    <name type="scientific">Paenibacillus thalictri</name>
    <dbReference type="NCBI Taxonomy" id="2527873"/>
    <lineage>
        <taxon>Bacteria</taxon>
        <taxon>Bacillati</taxon>
        <taxon>Bacillota</taxon>
        <taxon>Bacilli</taxon>
        <taxon>Bacillales</taxon>
        <taxon>Paenibacillaceae</taxon>
        <taxon>Paenibacillus</taxon>
    </lineage>
</organism>
<evidence type="ECO:0000256" key="7">
    <source>
        <dbReference type="SAM" id="SignalP"/>
    </source>
</evidence>
<evidence type="ECO:0000256" key="6">
    <source>
        <dbReference type="SAM" id="MobiDB-lite"/>
    </source>
</evidence>
<feature type="chain" id="PRO_5020970673" description="Extracellular solute-binding protein" evidence="7">
    <location>
        <begin position="24"/>
        <end position="555"/>
    </location>
</feature>
<dbReference type="EMBL" id="SIRE01000017">
    <property type="protein sequence ID" value="TBL75253.1"/>
    <property type="molecule type" value="Genomic_DNA"/>
</dbReference>
<keyword evidence="3" id="KW-0472">Membrane</keyword>
<evidence type="ECO:0000256" key="3">
    <source>
        <dbReference type="ARBA" id="ARBA00023136"/>
    </source>
</evidence>
<keyword evidence="4" id="KW-0564">Palmitate</keyword>
<sequence length="555" mass="62940">MKAVKRGLVFSSAVSMMLTLVLAGCTTESKDAGSTKNTNNQETKADTAKVAGKDGPLEPFAKPITISVMREDNPSIWFPQGESIKDNILTKFYEEKLNIKWDVKWLVERGRSAERLDLAIASNDIPDMFEANAAQVYKLMKAGQIQPLGEVYKKYATDSVKESFGFDNGLFFKPVTFDKEVYGLPITQDYAGGIQLIWIRQDWLDKLNLKAPKTIEELRTVAKAFIDNKMGGPNTIGIGLQNDLGLVLDAFAHAYGVYPDTWLPNKNGELVYGDTLPEMKNVLQTMQNFYKEKLFDPEFAVKNGDKVTEDIAAGRIGIIFYPFWGSLGPPMKNKLNQPEAEWFAYPIMVNPEGKYKIKNKSSTSKWLVVKKGFQYPEAAVKQYNLWYELWQGQHSAFYHGNNQQAYNKAQEDFKLYPPFWFDPPMKNQILDENLREVIASGDTSKLKSEEAKKKYPLIMDPKSIYGWTEKMVVTQSYKIIQEQLQNNLVYSAFQGPTTPVIAAKKPLADKARMEGLIKFIMGESLDNFDAFVDKWNKSGGKDLSDEVNAWYKTNK</sequence>
<feature type="region of interest" description="Disordered" evidence="6">
    <location>
        <begin position="29"/>
        <end position="54"/>
    </location>
</feature>
<dbReference type="SUPFAM" id="SSF53850">
    <property type="entry name" value="Periplasmic binding protein-like II"/>
    <property type="match status" value="1"/>
</dbReference>
<evidence type="ECO:0000256" key="2">
    <source>
        <dbReference type="ARBA" id="ARBA00022729"/>
    </source>
</evidence>
<dbReference type="InterPro" id="IPR006059">
    <property type="entry name" value="SBP"/>
</dbReference>
<dbReference type="AlphaFoldDB" id="A0A4Q9DKE9"/>